<accession>A0ABR2R139</accession>
<organism evidence="1 2">
    <name type="scientific">Hibiscus sabdariffa</name>
    <name type="common">roselle</name>
    <dbReference type="NCBI Taxonomy" id="183260"/>
    <lineage>
        <taxon>Eukaryota</taxon>
        <taxon>Viridiplantae</taxon>
        <taxon>Streptophyta</taxon>
        <taxon>Embryophyta</taxon>
        <taxon>Tracheophyta</taxon>
        <taxon>Spermatophyta</taxon>
        <taxon>Magnoliopsida</taxon>
        <taxon>eudicotyledons</taxon>
        <taxon>Gunneridae</taxon>
        <taxon>Pentapetalae</taxon>
        <taxon>rosids</taxon>
        <taxon>malvids</taxon>
        <taxon>Malvales</taxon>
        <taxon>Malvaceae</taxon>
        <taxon>Malvoideae</taxon>
        <taxon>Hibiscus</taxon>
    </lineage>
</organism>
<comment type="caution">
    <text evidence="1">The sequence shown here is derived from an EMBL/GenBank/DDBJ whole genome shotgun (WGS) entry which is preliminary data.</text>
</comment>
<keyword evidence="2" id="KW-1185">Reference proteome</keyword>
<reference evidence="1 2" key="1">
    <citation type="journal article" date="2024" name="G3 (Bethesda)">
        <title>Genome assembly of Hibiscus sabdariffa L. provides insights into metabolisms of medicinal natural products.</title>
        <authorList>
            <person name="Kim T."/>
        </authorList>
    </citation>
    <scope>NUCLEOTIDE SEQUENCE [LARGE SCALE GENOMIC DNA]</scope>
    <source>
        <strain evidence="1">TK-2024</strain>
        <tissue evidence="1">Old leaves</tissue>
    </source>
</reference>
<gene>
    <name evidence="1" type="ORF">V6N11_019022</name>
</gene>
<evidence type="ECO:0000313" key="2">
    <source>
        <dbReference type="Proteomes" id="UP001396334"/>
    </source>
</evidence>
<name>A0ABR2R139_9ROSI</name>
<protein>
    <recommendedName>
        <fullName evidence="3">Secreted protein</fullName>
    </recommendedName>
</protein>
<proteinExistence type="predicted"/>
<evidence type="ECO:0000313" key="1">
    <source>
        <dbReference type="EMBL" id="KAK9006688.1"/>
    </source>
</evidence>
<evidence type="ECO:0008006" key="3">
    <source>
        <dbReference type="Google" id="ProtNLM"/>
    </source>
</evidence>
<dbReference type="EMBL" id="JBBPBN010000028">
    <property type="protein sequence ID" value="KAK9006688.1"/>
    <property type="molecule type" value="Genomic_DNA"/>
</dbReference>
<dbReference type="Proteomes" id="UP001396334">
    <property type="component" value="Unassembled WGS sequence"/>
</dbReference>
<sequence>MIWCSRVYVNLGLGSSVARCTKAVYTRLGRCTPTRGGGAWWRVGGPPMAGRRRRVTEHCVPSYDVFFFSLISTNNRSEGDETTTVRLVWTSWSRWCCAQQLLRW</sequence>